<name>A0A444XQI0_ARAHY</name>
<protein>
    <recommendedName>
        <fullName evidence="3">ABC transporter C family member</fullName>
    </recommendedName>
</protein>
<organism evidence="1 2">
    <name type="scientific">Arachis hypogaea</name>
    <name type="common">Peanut</name>
    <dbReference type="NCBI Taxonomy" id="3818"/>
    <lineage>
        <taxon>Eukaryota</taxon>
        <taxon>Viridiplantae</taxon>
        <taxon>Streptophyta</taxon>
        <taxon>Embryophyta</taxon>
        <taxon>Tracheophyta</taxon>
        <taxon>Spermatophyta</taxon>
        <taxon>Magnoliopsida</taxon>
        <taxon>eudicotyledons</taxon>
        <taxon>Gunneridae</taxon>
        <taxon>Pentapetalae</taxon>
        <taxon>rosids</taxon>
        <taxon>fabids</taxon>
        <taxon>Fabales</taxon>
        <taxon>Fabaceae</taxon>
        <taxon>Papilionoideae</taxon>
        <taxon>50 kb inversion clade</taxon>
        <taxon>dalbergioids sensu lato</taxon>
        <taxon>Dalbergieae</taxon>
        <taxon>Pterocarpus clade</taxon>
        <taxon>Arachis</taxon>
    </lineage>
</organism>
<reference evidence="1 2" key="1">
    <citation type="submission" date="2019-01" db="EMBL/GenBank/DDBJ databases">
        <title>Sequencing of cultivated peanut Arachis hypogaea provides insights into genome evolution and oil improvement.</title>
        <authorList>
            <person name="Chen X."/>
        </authorList>
    </citation>
    <scope>NUCLEOTIDE SEQUENCE [LARGE SCALE GENOMIC DNA]</scope>
    <source>
        <strain evidence="2">cv. Fuhuasheng</strain>
        <tissue evidence="1">Leaves</tissue>
    </source>
</reference>
<sequence length="72" mass="8329">MIIVAHRIPAFIDNDLVLVLDERTIMKYDEPDQLLQNNTSSFSNLMQTFLPNQELLLKLLDNINLKTPRAAF</sequence>
<proteinExistence type="predicted"/>
<dbReference type="AlphaFoldDB" id="A0A444XQI0"/>
<evidence type="ECO:0000313" key="2">
    <source>
        <dbReference type="Proteomes" id="UP000289738"/>
    </source>
</evidence>
<dbReference type="STRING" id="3818.A0A444XQI0"/>
<comment type="caution">
    <text evidence="1">The sequence shown here is derived from an EMBL/GenBank/DDBJ whole genome shotgun (WGS) entry which is preliminary data.</text>
</comment>
<keyword evidence="2" id="KW-1185">Reference proteome</keyword>
<gene>
    <name evidence="1" type="ORF">Ahy_B09g098076</name>
</gene>
<evidence type="ECO:0000313" key="1">
    <source>
        <dbReference type="EMBL" id="RYQ91999.1"/>
    </source>
</evidence>
<evidence type="ECO:0008006" key="3">
    <source>
        <dbReference type="Google" id="ProtNLM"/>
    </source>
</evidence>
<dbReference type="Proteomes" id="UP000289738">
    <property type="component" value="Chromosome B09"/>
</dbReference>
<accession>A0A444XQI0</accession>
<dbReference type="EMBL" id="SDMP01000019">
    <property type="protein sequence ID" value="RYQ91999.1"/>
    <property type="molecule type" value="Genomic_DNA"/>
</dbReference>